<keyword evidence="7 13" id="KW-0285">Flavoprotein</keyword>
<evidence type="ECO:0000256" key="11">
    <source>
        <dbReference type="ARBA" id="ARBA00022982"/>
    </source>
</evidence>
<organism evidence="15 16">
    <name type="scientific">Eumeta variegata</name>
    <name type="common">Bagworm moth</name>
    <name type="synonym">Eumeta japonica</name>
    <dbReference type="NCBI Taxonomy" id="151549"/>
    <lineage>
        <taxon>Eukaryota</taxon>
        <taxon>Metazoa</taxon>
        <taxon>Ecdysozoa</taxon>
        <taxon>Arthropoda</taxon>
        <taxon>Hexapoda</taxon>
        <taxon>Insecta</taxon>
        <taxon>Pterygota</taxon>
        <taxon>Neoptera</taxon>
        <taxon>Endopterygota</taxon>
        <taxon>Lepidoptera</taxon>
        <taxon>Glossata</taxon>
        <taxon>Ditrysia</taxon>
        <taxon>Tineoidea</taxon>
        <taxon>Psychidae</taxon>
        <taxon>Oiketicinae</taxon>
        <taxon>Eumeta</taxon>
    </lineage>
</organism>
<gene>
    <name evidence="15" type="primary">ND-42</name>
    <name evidence="15" type="ORF">EVAR_97649_1</name>
</gene>
<dbReference type="GO" id="GO:0006120">
    <property type="term" value="P:mitochondrial electron transport, NADH to ubiquinone"/>
    <property type="evidence" value="ECO:0007669"/>
    <property type="project" value="InterPro"/>
</dbReference>
<dbReference type="PIRSF" id="PIRSF000543">
    <property type="entry name" value="NADH_UQ_42KD"/>
    <property type="match status" value="1"/>
</dbReference>
<evidence type="ECO:0000256" key="10">
    <source>
        <dbReference type="ARBA" id="ARBA00022946"/>
    </source>
</evidence>
<comment type="subcellular location">
    <subcellularLocation>
        <location evidence="3 13">Mitochondrion matrix</location>
    </subcellularLocation>
</comment>
<keyword evidence="16" id="KW-1185">Reference proteome</keyword>
<evidence type="ECO:0000256" key="9">
    <source>
        <dbReference type="ARBA" id="ARBA00022827"/>
    </source>
</evidence>
<dbReference type="GO" id="GO:0005759">
    <property type="term" value="C:mitochondrial matrix"/>
    <property type="evidence" value="ECO:0007669"/>
    <property type="project" value="UniProtKB-SubCell"/>
</dbReference>
<evidence type="ECO:0000313" key="15">
    <source>
        <dbReference type="EMBL" id="GBP55937.1"/>
    </source>
</evidence>
<evidence type="ECO:0000259" key="14">
    <source>
        <dbReference type="Pfam" id="PF01712"/>
    </source>
</evidence>
<dbReference type="InterPro" id="IPR027417">
    <property type="entry name" value="P-loop_NTPase"/>
</dbReference>
<dbReference type="Gene3D" id="3.40.50.300">
    <property type="entry name" value="P-loop containing nucleotide triphosphate hydrolases"/>
    <property type="match status" value="1"/>
</dbReference>
<dbReference type="InterPro" id="IPR031314">
    <property type="entry name" value="DNK_dom"/>
</dbReference>
<dbReference type="Proteomes" id="UP000299102">
    <property type="component" value="Unassembled WGS sequence"/>
</dbReference>
<dbReference type="PANTHER" id="PTHR10513:SF15">
    <property type="entry name" value="NADH DEHYDROGENASE [UBIQUINONE] 1 ALPHA SUBCOMPLEX SUBUNIT 10, MITOCHONDRIAL"/>
    <property type="match status" value="1"/>
</dbReference>
<comment type="similarity">
    <text evidence="4 13">Belongs to the complex I NDUFA10 subunit family.</text>
</comment>
<protein>
    <recommendedName>
        <fullName evidence="5 13">NADH dehydrogenase [ubiquinone] 1 alpha subcomplex subunit 10, mitochondrial</fullName>
    </recommendedName>
</protein>
<keyword evidence="10" id="KW-0809">Transit peptide</keyword>
<dbReference type="SUPFAM" id="SSF52540">
    <property type="entry name" value="P-loop containing nucleoside triphosphate hydrolases"/>
    <property type="match status" value="1"/>
</dbReference>
<keyword evidence="11 13" id="KW-0249">Electron transport</keyword>
<sequence length="408" mass="47739">MSTLIRNSFIKVITVNHGGKIGACQVIQNRNIMGKALRESIPPRPPKPKPFDYVTKDYTFFRSIFDKTTHRFDENTRVVVVEGPVAVGKTQFAQTLAEDLGMKHFPEPNMDWHYVRSNGIDIRTFDDQIPEDARTFDHRNWNCDPCHRLAANFQMMMYVARYSQYIDALAHMFNTGQGVVLERCPYSDYVFLESMLFQNYIRRSVRNVYYQVVGNTIGELLRPHLVIYLDMSVERTIEAIKARGHQHEVCGRALTPEFLKEMERQYKNKYLPDISTHAELLIYDWSGGGDVEVVVEDIERLDFDKYTLRTEPKMKDWRMPAEVMWAEKRMTYTNQKHYLMNMINIGNCDVPELITSAEDCWNRDKVIYGHPKFKYQDGYNEGIATVQRTKLCRSGLATNDILRRYYAP</sequence>
<proteinExistence type="inferred from homology"/>
<evidence type="ECO:0000256" key="12">
    <source>
        <dbReference type="ARBA" id="ARBA00023128"/>
    </source>
</evidence>
<dbReference type="InterPro" id="IPR015828">
    <property type="entry name" value="NDUFA10"/>
</dbReference>
<evidence type="ECO:0000256" key="2">
    <source>
        <dbReference type="ARBA" id="ARBA00003195"/>
    </source>
</evidence>
<keyword evidence="12 13" id="KW-0496">Mitochondrion</keyword>
<dbReference type="InterPro" id="IPR050566">
    <property type="entry name" value="Deoxyribonucleoside_kinase"/>
</dbReference>
<evidence type="ECO:0000256" key="4">
    <source>
        <dbReference type="ARBA" id="ARBA00008606"/>
    </source>
</evidence>
<dbReference type="EMBL" id="BGZK01000682">
    <property type="protein sequence ID" value="GBP55937.1"/>
    <property type="molecule type" value="Genomic_DNA"/>
</dbReference>
<dbReference type="OrthoDB" id="17400at2759"/>
<name>A0A4C1X0T8_EUMVA</name>
<evidence type="ECO:0000256" key="3">
    <source>
        <dbReference type="ARBA" id="ARBA00004305"/>
    </source>
</evidence>
<accession>A0A4C1X0T8</accession>
<feature type="domain" description="Deoxynucleoside kinase" evidence="14">
    <location>
        <begin position="80"/>
        <end position="305"/>
    </location>
</feature>
<evidence type="ECO:0000256" key="8">
    <source>
        <dbReference type="ARBA" id="ARBA00022660"/>
    </source>
</evidence>
<evidence type="ECO:0000256" key="13">
    <source>
        <dbReference type="PIRNR" id="PIRNR000543"/>
    </source>
</evidence>
<dbReference type="STRING" id="151549.A0A4C1X0T8"/>
<dbReference type="PANTHER" id="PTHR10513">
    <property type="entry name" value="DEOXYNUCLEOSIDE KINASE"/>
    <property type="match status" value="1"/>
</dbReference>
<evidence type="ECO:0000256" key="6">
    <source>
        <dbReference type="ARBA" id="ARBA00022448"/>
    </source>
</evidence>
<comment type="function">
    <text evidence="2 13">Accessory subunit of the mitochondrial membrane respiratory chain NADH dehydrogenase (Complex I), that is believed not to be involved in catalysis. Complex I functions in the transfer of electrons from NADH to the respiratory chain. The immediate electron acceptor for the enzyme is believed to be ubiquinone.</text>
</comment>
<evidence type="ECO:0000256" key="5">
    <source>
        <dbReference type="ARBA" id="ARBA00017279"/>
    </source>
</evidence>
<comment type="caution">
    <text evidence="15">The sequence shown here is derived from an EMBL/GenBank/DDBJ whole genome shotgun (WGS) entry which is preliminary data.</text>
</comment>
<evidence type="ECO:0000313" key="16">
    <source>
        <dbReference type="Proteomes" id="UP000299102"/>
    </source>
</evidence>
<evidence type="ECO:0000256" key="1">
    <source>
        <dbReference type="ARBA" id="ARBA00001974"/>
    </source>
</evidence>
<evidence type="ECO:0000256" key="7">
    <source>
        <dbReference type="ARBA" id="ARBA00022630"/>
    </source>
</evidence>
<keyword evidence="8 13" id="KW-0679">Respiratory chain</keyword>
<comment type="cofactor">
    <cofactor evidence="1 13">
        <name>FAD</name>
        <dbReference type="ChEBI" id="CHEBI:57692"/>
    </cofactor>
</comment>
<keyword evidence="6 13" id="KW-0813">Transport</keyword>
<dbReference type="Pfam" id="PF01712">
    <property type="entry name" value="dNK"/>
    <property type="match status" value="1"/>
</dbReference>
<dbReference type="AlphaFoldDB" id="A0A4C1X0T8"/>
<keyword evidence="9 13" id="KW-0274">FAD</keyword>
<reference evidence="15 16" key="1">
    <citation type="journal article" date="2019" name="Commun. Biol.">
        <title>The bagworm genome reveals a unique fibroin gene that provides high tensile strength.</title>
        <authorList>
            <person name="Kono N."/>
            <person name="Nakamura H."/>
            <person name="Ohtoshi R."/>
            <person name="Tomita M."/>
            <person name="Numata K."/>
            <person name="Arakawa K."/>
        </authorList>
    </citation>
    <scope>NUCLEOTIDE SEQUENCE [LARGE SCALE GENOMIC DNA]</scope>
</reference>